<reference evidence="2 3" key="1">
    <citation type="submission" date="2021-03" db="EMBL/GenBank/DDBJ databases">
        <title>Human Oral Microbial Genomes.</title>
        <authorList>
            <person name="Johnston C.D."/>
            <person name="Chen T."/>
            <person name="Dewhirst F.E."/>
        </authorList>
    </citation>
    <scope>NUCLEOTIDE SEQUENCE [LARGE SCALE GENOMIC DNA]</scope>
    <source>
        <strain evidence="2 3">DSMZ 100122</strain>
    </source>
</reference>
<dbReference type="PANTHER" id="PTHR43441">
    <property type="entry name" value="RIBOSOMAL-PROTEIN-SERINE ACETYLTRANSFERASE"/>
    <property type="match status" value="1"/>
</dbReference>
<organism evidence="2 3">
    <name type="scientific">Arachnia rubra</name>
    <dbReference type="NCBI Taxonomy" id="1547448"/>
    <lineage>
        <taxon>Bacteria</taxon>
        <taxon>Bacillati</taxon>
        <taxon>Actinomycetota</taxon>
        <taxon>Actinomycetes</taxon>
        <taxon>Propionibacteriales</taxon>
        <taxon>Propionibacteriaceae</taxon>
        <taxon>Arachnia</taxon>
    </lineage>
</organism>
<gene>
    <name evidence="2" type="ORF">J5A65_09260</name>
</gene>
<name>A0ABX7Y2N7_9ACTN</name>
<dbReference type="Proteomes" id="UP000678513">
    <property type="component" value="Chromosome"/>
</dbReference>
<dbReference type="InterPro" id="IPR016181">
    <property type="entry name" value="Acyl_CoA_acyltransferase"/>
</dbReference>
<dbReference type="InterPro" id="IPR051908">
    <property type="entry name" value="Ribosomal_N-acetyltransferase"/>
</dbReference>
<dbReference type="Pfam" id="PF13302">
    <property type="entry name" value="Acetyltransf_3"/>
    <property type="match status" value="1"/>
</dbReference>
<feature type="domain" description="N-acetyltransferase" evidence="1">
    <location>
        <begin position="4"/>
        <end position="159"/>
    </location>
</feature>
<dbReference type="SUPFAM" id="SSF55729">
    <property type="entry name" value="Acyl-CoA N-acyltransferases (Nat)"/>
    <property type="match status" value="1"/>
</dbReference>
<evidence type="ECO:0000259" key="1">
    <source>
        <dbReference type="PROSITE" id="PS51186"/>
    </source>
</evidence>
<protein>
    <submittedName>
        <fullName evidence="2">GNAT family N-acetyltransferase</fullName>
    </submittedName>
</protein>
<proteinExistence type="predicted"/>
<dbReference type="InterPro" id="IPR000182">
    <property type="entry name" value="GNAT_dom"/>
</dbReference>
<evidence type="ECO:0000313" key="3">
    <source>
        <dbReference type="Proteomes" id="UP000678513"/>
    </source>
</evidence>
<dbReference type="PROSITE" id="PS51186">
    <property type="entry name" value="GNAT"/>
    <property type="match status" value="1"/>
</dbReference>
<evidence type="ECO:0000313" key="2">
    <source>
        <dbReference type="EMBL" id="QUC07140.1"/>
    </source>
</evidence>
<dbReference type="EMBL" id="CP072384">
    <property type="protein sequence ID" value="QUC07140.1"/>
    <property type="molecule type" value="Genomic_DNA"/>
</dbReference>
<keyword evidence="3" id="KW-1185">Reference proteome</keyword>
<dbReference type="RefSeq" id="WP_212321374.1">
    <property type="nucleotide sequence ID" value="NZ_AP024463.1"/>
</dbReference>
<dbReference type="PANTHER" id="PTHR43441:SF10">
    <property type="entry name" value="ACETYLTRANSFERASE"/>
    <property type="match status" value="1"/>
</dbReference>
<dbReference type="Gene3D" id="3.40.630.30">
    <property type="match status" value="1"/>
</dbReference>
<accession>A0ABX7Y2N7</accession>
<sequence length="176" mass="19045">MNGPRLRPLGLSDAPRVLDAFAAGSGMTRQGEVTTFEEAEAYVSRLIDVTGPHRAFAMVGEKDQLLGIVALSIDTANRNAWFWYWTHPQGRGRGWTSRAAATVADWALNAAGLHRLELGHRVNNPASRGVALAAGFIQEGVERDKFLVAGERVDVLTYGRLVTDPSPATVLLPILV</sequence>